<dbReference type="EMBL" id="JBAHYK010000423">
    <property type="protein sequence ID" value="KAL0574167.1"/>
    <property type="molecule type" value="Genomic_DNA"/>
</dbReference>
<feature type="compositionally biased region" description="Acidic residues" evidence="1">
    <location>
        <begin position="80"/>
        <end position="91"/>
    </location>
</feature>
<keyword evidence="3" id="KW-1185">Reference proteome</keyword>
<protein>
    <submittedName>
        <fullName evidence="2">Uncharacterized protein</fullName>
    </submittedName>
</protein>
<feature type="compositionally biased region" description="Basic and acidic residues" evidence="1">
    <location>
        <begin position="51"/>
        <end position="62"/>
    </location>
</feature>
<name>A0ABR3FFX1_9AGAR</name>
<feature type="compositionally biased region" description="Polar residues" evidence="1">
    <location>
        <begin position="31"/>
        <end position="42"/>
    </location>
</feature>
<accession>A0ABR3FFX1</accession>
<organism evidence="2 3">
    <name type="scientific">Marasmius crinis-equi</name>
    <dbReference type="NCBI Taxonomy" id="585013"/>
    <lineage>
        <taxon>Eukaryota</taxon>
        <taxon>Fungi</taxon>
        <taxon>Dikarya</taxon>
        <taxon>Basidiomycota</taxon>
        <taxon>Agaricomycotina</taxon>
        <taxon>Agaricomycetes</taxon>
        <taxon>Agaricomycetidae</taxon>
        <taxon>Agaricales</taxon>
        <taxon>Marasmiineae</taxon>
        <taxon>Marasmiaceae</taxon>
        <taxon>Marasmius</taxon>
    </lineage>
</organism>
<evidence type="ECO:0000256" key="1">
    <source>
        <dbReference type="SAM" id="MobiDB-lite"/>
    </source>
</evidence>
<proteinExistence type="predicted"/>
<sequence>MKEAEADQNAEDNQQHREQLANEKEQRKTNKNMWQREQQTIPQAGDSGDTQNEKDCADHAESLLEAAQKRIRKLEQQKEQDDDNEYEDDSNGEVPVDTEPCPSDASQLKIEDIHNLCDMGEKDKDYEWKRIRTHMWKVANLHLDTKLDWKSQNTRILGKIMATVRLQPSSAS</sequence>
<reference evidence="2 3" key="1">
    <citation type="submission" date="2024-02" db="EMBL/GenBank/DDBJ databases">
        <title>A draft genome for the cacao thread blight pathogen Marasmius crinis-equi.</title>
        <authorList>
            <person name="Cohen S.P."/>
            <person name="Baruah I.K."/>
            <person name="Amoako-Attah I."/>
            <person name="Bukari Y."/>
            <person name="Meinhardt L.W."/>
            <person name="Bailey B.A."/>
        </authorList>
    </citation>
    <scope>NUCLEOTIDE SEQUENCE [LARGE SCALE GENOMIC DNA]</scope>
    <source>
        <strain evidence="2 3">GH-76</strain>
    </source>
</reference>
<gene>
    <name evidence="2" type="ORF">V5O48_007787</name>
</gene>
<feature type="compositionally biased region" description="Basic and acidic residues" evidence="1">
    <location>
        <begin position="13"/>
        <end position="28"/>
    </location>
</feature>
<comment type="caution">
    <text evidence="2">The sequence shown here is derived from an EMBL/GenBank/DDBJ whole genome shotgun (WGS) entry which is preliminary data.</text>
</comment>
<evidence type="ECO:0000313" key="3">
    <source>
        <dbReference type="Proteomes" id="UP001465976"/>
    </source>
</evidence>
<feature type="compositionally biased region" description="Acidic residues" evidence="1">
    <location>
        <begin position="1"/>
        <end position="10"/>
    </location>
</feature>
<dbReference type="Proteomes" id="UP001465976">
    <property type="component" value="Unassembled WGS sequence"/>
</dbReference>
<feature type="region of interest" description="Disordered" evidence="1">
    <location>
        <begin position="1"/>
        <end position="107"/>
    </location>
</feature>
<evidence type="ECO:0000313" key="2">
    <source>
        <dbReference type="EMBL" id="KAL0574167.1"/>
    </source>
</evidence>